<comment type="domain">
    <text evidence="10">Consists of three domains: the N-terminal catalytic domain, the editing domain and the C-terminal anticodon-binding domain.</text>
</comment>
<dbReference type="Proteomes" id="UP000005947">
    <property type="component" value="Unassembled WGS sequence"/>
</dbReference>
<accession>F1T534</accession>
<keyword evidence="11" id="KW-0812">Transmembrane</keyword>
<keyword evidence="3 10" id="KW-0963">Cytoplasm</keyword>
<dbReference type="Pfam" id="PF00587">
    <property type="entry name" value="tRNA-synt_2b"/>
    <property type="match status" value="1"/>
</dbReference>
<dbReference type="NCBIfam" id="NF006625">
    <property type="entry name" value="PRK09194.1"/>
    <property type="match status" value="1"/>
</dbReference>
<comment type="subcellular location">
    <subcellularLocation>
        <location evidence="1 10">Cytoplasm</location>
    </subcellularLocation>
</comment>
<dbReference type="GO" id="GO:0004827">
    <property type="term" value="F:proline-tRNA ligase activity"/>
    <property type="evidence" value="ECO:0007669"/>
    <property type="project" value="UniProtKB-UniRule"/>
</dbReference>
<dbReference type="PANTHER" id="PTHR42753:SF2">
    <property type="entry name" value="PROLINE--TRNA LIGASE"/>
    <property type="match status" value="1"/>
</dbReference>
<evidence type="ECO:0000259" key="12">
    <source>
        <dbReference type="PROSITE" id="PS50862"/>
    </source>
</evidence>
<keyword evidence="11" id="KW-1133">Transmembrane helix</keyword>
<dbReference type="PROSITE" id="PS50862">
    <property type="entry name" value="AA_TRNA_LIGASE_II"/>
    <property type="match status" value="1"/>
</dbReference>
<protein>
    <recommendedName>
        <fullName evidence="10">Proline--tRNA ligase</fullName>
        <ecNumber evidence="10">6.1.1.15</ecNumber>
    </recommendedName>
    <alternativeName>
        <fullName evidence="10">Prolyl-tRNA synthetase</fullName>
        <shortName evidence="10">ProRS</shortName>
    </alternativeName>
</protein>
<dbReference type="InterPro" id="IPR006195">
    <property type="entry name" value="aa-tRNA-synth_II"/>
</dbReference>
<keyword evidence="7 10" id="KW-0648">Protein biosynthesis</keyword>
<dbReference type="AlphaFoldDB" id="F1T534"/>
<dbReference type="InterPro" id="IPR002314">
    <property type="entry name" value="aa-tRNA-synt_IIb"/>
</dbReference>
<feature type="domain" description="Aminoacyl-transfer RNA synthetases class-II family profile" evidence="12">
    <location>
        <begin position="78"/>
        <end position="506"/>
    </location>
</feature>
<dbReference type="GO" id="GO:0005524">
    <property type="term" value="F:ATP binding"/>
    <property type="evidence" value="ECO:0007669"/>
    <property type="project" value="UniProtKB-UniRule"/>
</dbReference>
<evidence type="ECO:0000256" key="3">
    <source>
        <dbReference type="ARBA" id="ARBA00022490"/>
    </source>
</evidence>
<comment type="subunit">
    <text evidence="2 10">Homodimer.</text>
</comment>
<organism evidence="13 14">
    <name type="scientific">Fannyhessea vaginae DSM 15829</name>
    <dbReference type="NCBI Taxonomy" id="525256"/>
    <lineage>
        <taxon>Bacteria</taxon>
        <taxon>Bacillati</taxon>
        <taxon>Actinomycetota</taxon>
        <taxon>Coriobacteriia</taxon>
        <taxon>Coriobacteriales</taxon>
        <taxon>Atopobiaceae</taxon>
        <taxon>Fannyhessea</taxon>
    </lineage>
</organism>
<keyword evidence="5 10" id="KW-0547">Nucleotide-binding</keyword>
<dbReference type="CDD" id="cd04334">
    <property type="entry name" value="ProRS-INS"/>
    <property type="match status" value="1"/>
</dbReference>
<evidence type="ECO:0000256" key="9">
    <source>
        <dbReference type="ARBA" id="ARBA00047671"/>
    </source>
</evidence>
<comment type="similarity">
    <text evidence="10">Belongs to the class-II aminoacyl-tRNA synthetase family. ProS type 1 subfamily.</text>
</comment>
<dbReference type="InterPro" id="IPR044140">
    <property type="entry name" value="ProRS_anticodon_short"/>
</dbReference>
<evidence type="ECO:0000256" key="10">
    <source>
        <dbReference type="HAMAP-Rule" id="MF_01569"/>
    </source>
</evidence>
<evidence type="ECO:0000256" key="7">
    <source>
        <dbReference type="ARBA" id="ARBA00022917"/>
    </source>
</evidence>
<dbReference type="InterPro" id="IPR004154">
    <property type="entry name" value="Anticodon-bd"/>
</dbReference>
<dbReference type="PRINTS" id="PR01046">
    <property type="entry name" value="TRNASYNTHPRO"/>
</dbReference>
<feature type="transmembrane region" description="Helical" evidence="11">
    <location>
        <begin position="12"/>
        <end position="34"/>
    </location>
</feature>
<dbReference type="InterPro" id="IPR002316">
    <property type="entry name" value="Pro-tRNA-ligase_IIa"/>
</dbReference>
<dbReference type="InterPro" id="IPR033730">
    <property type="entry name" value="ProRS_core_prok"/>
</dbReference>
<proteinExistence type="inferred from homology"/>
<dbReference type="InterPro" id="IPR023717">
    <property type="entry name" value="Pro-tRNA-Synthase_IIa_type1"/>
</dbReference>
<dbReference type="InterPro" id="IPR004500">
    <property type="entry name" value="Pro-tRNA-synth_IIa_bac-type"/>
</dbReference>
<dbReference type="PANTHER" id="PTHR42753">
    <property type="entry name" value="MITOCHONDRIAL RIBOSOME PROTEIN L39/PROLYL-TRNA LIGASE FAMILY MEMBER"/>
    <property type="match status" value="1"/>
</dbReference>
<evidence type="ECO:0000256" key="1">
    <source>
        <dbReference type="ARBA" id="ARBA00004496"/>
    </source>
</evidence>
<evidence type="ECO:0000313" key="13">
    <source>
        <dbReference type="EMBL" id="EGF23800.1"/>
    </source>
</evidence>
<dbReference type="NCBIfam" id="TIGR00409">
    <property type="entry name" value="proS_fam_II"/>
    <property type="match status" value="1"/>
</dbReference>
<evidence type="ECO:0000256" key="8">
    <source>
        <dbReference type="ARBA" id="ARBA00023146"/>
    </source>
</evidence>
<comment type="caution">
    <text evidence="13">The sequence shown here is derived from an EMBL/GenBank/DDBJ whole genome shotgun (WGS) entry which is preliminary data.</text>
</comment>
<dbReference type="GO" id="GO:0002161">
    <property type="term" value="F:aminoacyl-tRNA deacylase activity"/>
    <property type="evidence" value="ECO:0007669"/>
    <property type="project" value="InterPro"/>
</dbReference>
<dbReference type="GO" id="GO:0005829">
    <property type="term" value="C:cytosol"/>
    <property type="evidence" value="ECO:0007669"/>
    <property type="project" value="TreeGrafter"/>
</dbReference>
<dbReference type="CDD" id="cd00861">
    <property type="entry name" value="ProRS_anticodon_short"/>
    <property type="match status" value="1"/>
</dbReference>
<dbReference type="SUPFAM" id="SSF52954">
    <property type="entry name" value="Class II aaRS ABD-related"/>
    <property type="match status" value="1"/>
</dbReference>
<gene>
    <name evidence="10 13" type="primary">proS</name>
    <name evidence="13" type="ORF">HMPREF0091_10747</name>
</gene>
<dbReference type="InterPro" id="IPR036754">
    <property type="entry name" value="YbaK/aa-tRNA-synt-asso_dom_sf"/>
</dbReference>
<dbReference type="GO" id="GO:0006433">
    <property type="term" value="P:prolyl-tRNA aminoacylation"/>
    <property type="evidence" value="ECO:0007669"/>
    <property type="project" value="UniProtKB-UniRule"/>
</dbReference>
<dbReference type="PROSITE" id="PS51257">
    <property type="entry name" value="PROKAR_LIPOPROTEIN"/>
    <property type="match status" value="1"/>
</dbReference>
<dbReference type="SUPFAM" id="SSF55826">
    <property type="entry name" value="YbaK/ProRS associated domain"/>
    <property type="match status" value="1"/>
</dbReference>
<evidence type="ECO:0000256" key="11">
    <source>
        <dbReference type="SAM" id="Phobius"/>
    </source>
</evidence>
<keyword evidence="14" id="KW-1185">Reference proteome</keyword>
<dbReference type="InterPro" id="IPR050062">
    <property type="entry name" value="Pro-tRNA_synthetase"/>
</dbReference>
<dbReference type="HAMAP" id="MF_01569">
    <property type="entry name" value="Pro_tRNA_synth_type1"/>
    <property type="match status" value="1"/>
</dbReference>
<dbReference type="CDD" id="cd00779">
    <property type="entry name" value="ProRS_core_prok"/>
    <property type="match status" value="1"/>
</dbReference>
<sequence>MLTPKGDIFVSYALVHIVTVFACAFLCIIKHCYIPVAKGFILKRYARMSKLYAPTLKEDPTDADIASHKLLVRAGMIRKAAAGLYSYLPLAWRSIQKIESIIREEMEAIDAQEMLAPILTDAELWHQSGRWGAYGPELMRLTDRHDHEYALGPTHEETFTDLIRNELKSYKDLPVTLYHIQDKFRDERRPRFGLMRGREFIMKDGYSFCANQESLHECYEQEKDAYATIARRCGLRAVPVVADSGQIGGDTSVEFMALADAGEAELIYCDACDYAADTEAAVGQINVLDDEVAACEKIKTPACQTIEDLAQFLQVDVRLTRKALALVDEAGNPIVVFVPGNRSLNEVKASHLFGDYHMMSDEELVQFGLHKGFIGPVGLPQGIRVVADSSLKDLSQWICGANEVDYHLRHACLGKDFSIDEWQDLIVTEAGDSCPCCSAALKSARGIEISQVFQLGTKYSKAMGATFMDEDGTEKPFIMGCYGIGVSRTLAAVVEQSHDEHGIIWPVSVAPYEVAVIPLDVHDETVWPVAQRLAEGLIKAGIEVIVDDRGERPGIKFNDADLMGFPYQVVCGKKALAHACVEVKNRATGERTEVPVDEVVDHLVHEIVPQRQGLQA</sequence>
<dbReference type="InterPro" id="IPR036621">
    <property type="entry name" value="Anticodon-bd_dom_sf"/>
</dbReference>
<evidence type="ECO:0000256" key="5">
    <source>
        <dbReference type="ARBA" id="ARBA00022741"/>
    </source>
</evidence>
<dbReference type="SUPFAM" id="SSF55681">
    <property type="entry name" value="Class II aaRS and biotin synthetases"/>
    <property type="match status" value="1"/>
</dbReference>
<comment type="function">
    <text evidence="10">Catalyzes the attachment of proline to tRNA(Pro) in a two-step reaction: proline is first activated by ATP to form Pro-AMP and then transferred to the acceptor end of tRNA(Pro). As ProRS can inadvertently accommodate and process non-cognate amino acids such as alanine and cysteine, to avoid such errors it has two additional distinct editing activities against alanine. One activity is designated as 'pretransfer' editing and involves the tRNA(Pro)-independent hydrolysis of activated Ala-AMP. The other activity is designated 'posttransfer' editing and involves deacylation of mischarged Ala-tRNA(Pro). The misacylated Cys-tRNA(Pro) is not edited by ProRS.</text>
</comment>
<comment type="catalytic activity">
    <reaction evidence="9 10">
        <text>tRNA(Pro) + L-proline + ATP = L-prolyl-tRNA(Pro) + AMP + diphosphate</text>
        <dbReference type="Rhea" id="RHEA:14305"/>
        <dbReference type="Rhea" id="RHEA-COMP:9700"/>
        <dbReference type="Rhea" id="RHEA-COMP:9702"/>
        <dbReference type="ChEBI" id="CHEBI:30616"/>
        <dbReference type="ChEBI" id="CHEBI:33019"/>
        <dbReference type="ChEBI" id="CHEBI:60039"/>
        <dbReference type="ChEBI" id="CHEBI:78442"/>
        <dbReference type="ChEBI" id="CHEBI:78532"/>
        <dbReference type="ChEBI" id="CHEBI:456215"/>
        <dbReference type="EC" id="6.1.1.15"/>
    </reaction>
</comment>
<reference evidence="13 14" key="1">
    <citation type="submission" date="2011-02" db="EMBL/GenBank/DDBJ databases">
        <authorList>
            <person name="Muzny D."/>
            <person name="Qin X."/>
            <person name="Buhay C."/>
            <person name="Dugan-Rocha S."/>
            <person name="Ding Y."/>
            <person name="Chen G."/>
            <person name="Hawes A."/>
            <person name="Holder M."/>
            <person name="Jhangiani S."/>
            <person name="Johnson A."/>
            <person name="Khan Z."/>
            <person name="Li Z."/>
            <person name="Liu W."/>
            <person name="Liu X."/>
            <person name="Perez L."/>
            <person name="Shen H."/>
            <person name="Wang Q."/>
            <person name="Watt J."/>
            <person name="Xi L."/>
            <person name="Xin Y."/>
            <person name="Zhou J."/>
            <person name="Deng J."/>
            <person name="Jiang H."/>
            <person name="Liu Y."/>
            <person name="Qu J."/>
            <person name="Song X.-Z."/>
            <person name="Zhang L."/>
            <person name="Villasana D."/>
            <person name="Johnson A."/>
            <person name="Liu J."/>
            <person name="Liyanage D."/>
            <person name="Lorensuhewa L."/>
            <person name="Robinson T."/>
            <person name="Song A."/>
            <person name="Song B.-B."/>
            <person name="Dinh H."/>
            <person name="Thornton R."/>
            <person name="Coyle M."/>
            <person name="Francisco L."/>
            <person name="Jackson L."/>
            <person name="Javaid M."/>
            <person name="Korchina V."/>
            <person name="Kovar C."/>
            <person name="Mata R."/>
            <person name="Mathew T."/>
            <person name="Ngo R."/>
            <person name="Nguyen L."/>
            <person name="Nguyen N."/>
            <person name="Okwuonu G."/>
            <person name="Ongeri F."/>
            <person name="Pham C."/>
            <person name="Simmons D."/>
            <person name="Wilczek-Boney K."/>
            <person name="Hale W."/>
            <person name="Jakkamsetti A."/>
            <person name="Pham P."/>
            <person name="Ruth R."/>
            <person name="San Lucas F."/>
            <person name="Warren J."/>
            <person name="Zhang J."/>
            <person name="Zhao Z."/>
            <person name="Zhou C."/>
            <person name="Zhu D."/>
            <person name="Lee S."/>
            <person name="Bess C."/>
            <person name="Blankenburg K."/>
            <person name="Forbes L."/>
            <person name="Fu Q."/>
            <person name="Gubbala S."/>
            <person name="Hirani K."/>
            <person name="Jayaseelan J.C."/>
            <person name="Lara F."/>
            <person name="Munidasa M."/>
            <person name="Palculict T."/>
            <person name="Patil S."/>
            <person name="Pu L.-L."/>
            <person name="Saada N."/>
            <person name="Tang L."/>
            <person name="Weissenberger G."/>
            <person name="Zhu Y."/>
            <person name="Hemphill L."/>
            <person name="Shang Y."/>
            <person name="Youmans B."/>
            <person name="Ayvaz T."/>
            <person name="Ross M."/>
            <person name="Santibanez J."/>
            <person name="Aqrawi P."/>
            <person name="Gross S."/>
            <person name="Joshi V."/>
            <person name="Fowler G."/>
            <person name="Nazareth L."/>
            <person name="Reid J."/>
            <person name="Worley K."/>
            <person name="Petrosino J."/>
            <person name="Highlander S."/>
            <person name="Gibbs R."/>
        </authorList>
    </citation>
    <scope>NUCLEOTIDE SEQUENCE [LARGE SCALE GENOMIC DNA]</scope>
    <source>
        <strain evidence="13 14">DSM 15829</strain>
    </source>
</reference>
<dbReference type="Gene3D" id="3.30.930.10">
    <property type="entry name" value="Bira Bifunctional Protein, Domain 2"/>
    <property type="match status" value="2"/>
</dbReference>
<dbReference type="Gene3D" id="3.40.50.800">
    <property type="entry name" value="Anticodon-binding domain"/>
    <property type="match status" value="1"/>
</dbReference>
<dbReference type="Pfam" id="PF04073">
    <property type="entry name" value="tRNA_edit"/>
    <property type="match status" value="1"/>
</dbReference>
<keyword evidence="8 10" id="KW-0030">Aminoacyl-tRNA synthetase</keyword>
<dbReference type="Pfam" id="PF03129">
    <property type="entry name" value="HGTP_anticodon"/>
    <property type="match status" value="1"/>
</dbReference>
<name>F1T534_9ACTN</name>
<keyword evidence="6 10" id="KW-0067">ATP-binding</keyword>
<dbReference type="EC" id="6.1.1.15" evidence="10"/>
<keyword evidence="4 10" id="KW-0436">Ligase</keyword>
<dbReference type="eggNOG" id="COG0442">
    <property type="taxonomic scope" value="Bacteria"/>
</dbReference>
<evidence type="ECO:0000256" key="4">
    <source>
        <dbReference type="ARBA" id="ARBA00022598"/>
    </source>
</evidence>
<evidence type="ECO:0000313" key="14">
    <source>
        <dbReference type="Proteomes" id="UP000005947"/>
    </source>
</evidence>
<dbReference type="InterPro" id="IPR045864">
    <property type="entry name" value="aa-tRNA-synth_II/BPL/LPL"/>
</dbReference>
<keyword evidence="11" id="KW-0472">Membrane</keyword>
<dbReference type="EMBL" id="ACGK02000001">
    <property type="protein sequence ID" value="EGF23800.1"/>
    <property type="molecule type" value="Genomic_DNA"/>
</dbReference>
<dbReference type="InterPro" id="IPR007214">
    <property type="entry name" value="YbaK/aa-tRNA-synth-assoc-dom"/>
</dbReference>
<evidence type="ECO:0000256" key="2">
    <source>
        <dbReference type="ARBA" id="ARBA00011738"/>
    </source>
</evidence>
<evidence type="ECO:0000256" key="6">
    <source>
        <dbReference type="ARBA" id="ARBA00022840"/>
    </source>
</evidence>